<dbReference type="SUPFAM" id="SSF54593">
    <property type="entry name" value="Glyoxalase/Bleomycin resistance protein/Dihydroxybiphenyl dioxygenase"/>
    <property type="match status" value="2"/>
</dbReference>
<feature type="domain" description="VOC" evidence="2">
    <location>
        <begin position="15"/>
        <end position="131"/>
    </location>
</feature>
<dbReference type="Proteomes" id="UP000542776">
    <property type="component" value="Unassembled WGS sequence"/>
</dbReference>
<evidence type="ECO:0000256" key="1">
    <source>
        <dbReference type="ARBA" id="ARBA00022723"/>
    </source>
</evidence>
<evidence type="ECO:0000259" key="2">
    <source>
        <dbReference type="PROSITE" id="PS51819"/>
    </source>
</evidence>
<dbReference type="GO" id="GO:0004462">
    <property type="term" value="F:lactoylglutathione lyase activity"/>
    <property type="evidence" value="ECO:0007669"/>
    <property type="project" value="InterPro"/>
</dbReference>
<dbReference type="RefSeq" id="WP_183199990.1">
    <property type="nucleotide sequence ID" value="NZ_JACIEK010000005.1"/>
</dbReference>
<dbReference type="EC" id="1.13.11.2" evidence="3"/>
<evidence type="ECO:0000313" key="3">
    <source>
        <dbReference type="EMBL" id="MBB3998446.1"/>
    </source>
</evidence>
<dbReference type="EMBL" id="JACIEK010000005">
    <property type="protein sequence ID" value="MBB3998446.1"/>
    <property type="molecule type" value="Genomic_DNA"/>
</dbReference>
<dbReference type="Pfam" id="PF00903">
    <property type="entry name" value="Glyoxalase"/>
    <property type="match status" value="2"/>
</dbReference>
<proteinExistence type="predicted"/>
<dbReference type="PANTHER" id="PTHR43279">
    <property type="entry name" value="CATECHOL-2,3-DIOXYGENASE"/>
    <property type="match status" value="1"/>
</dbReference>
<dbReference type="CDD" id="cd16359">
    <property type="entry name" value="VOC_BsCatE_like_C"/>
    <property type="match status" value="1"/>
</dbReference>
<accession>A0A7W6H3T5</accession>
<keyword evidence="3" id="KW-0560">Oxidoreductase</keyword>
<dbReference type="InterPro" id="IPR037523">
    <property type="entry name" value="VOC_core"/>
</dbReference>
<dbReference type="InterPro" id="IPR018146">
    <property type="entry name" value="Glyoxalase_1_CS"/>
</dbReference>
<sequence>MSSTPSPASADAQLHVGAVQLVVRDLERVAAFYQSVIGLSDLGREGASLRLGVGANVLLELQHDPAATPADPRSAGLFHTAFLLPTRRDLARWVRHVAQGRVALQGASDHGVSEAFYLADPEGNGIEVYADRPTGAWPRRNGAIEMGTERLDVDDLLAAGDEQPYAGASDETVVGHIHLQVGSVDTAEAFYRSVLGFETMVRLPAASFLATGGYHHHVAANVWNSRGAGPKPAGTTGLRAFELLARDEEAWRATESWILSSGHTAVRSNETLLVTDPYGIGIAVRRA</sequence>
<dbReference type="InterPro" id="IPR004360">
    <property type="entry name" value="Glyas_Fos-R_dOase_dom"/>
</dbReference>
<reference evidence="3 4" key="1">
    <citation type="submission" date="2020-08" db="EMBL/GenBank/DDBJ databases">
        <title>Genomic Encyclopedia of Type Strains, Phase IV (KMG-IV): sequencing the most valuable type-strain genomes for metagenomic binning, comparative biology and taxonomic classification.</title>
        <authorList>
            <person name="Goeker M."/>
        </authorList>
    </citation>
    <scope>NUCLEOTIDE SEQUENCE [LARGE SCALE GENOMIC DNA]</scope>
    <source>
        <strain evidence="3 4">DSM 102238</strain>
    </source>
</reference>
<keyword evidence="3" id="KW-0223">Dioxygenase</keyword>
<dbReference type="AlphaFoldDB" id="A0A7W6H3T5"/>
<dbReference type="PROSITE" id="PS00934">
    <property type="entry name" value="GLYOXALASE_I_1"/>
    <property type="match status" value="1"/>
</dbReference>
<keyword evidence="4" id="KW-1185">Reference proteome</keyword>
<dbReference type="GO" id="GO:0046872">
    <property type="term" value="F:metal ion binding"/>
    <property type="evidence" value="ECO:0007669"/>
    <property type="project" value="UniProtKB-KW"/>
</dbReference>
<evidence type="ECO:0000313" key="4">
    <source>
        <dbReference type="Proteomes" id="UP000542776"/>
    </source>
</evidence>
<dbReference type="PROSITE" id="PS51819">
    <property type="entry name" value="VOC"/>
    <property type="match status" value="1"/>
</dbReference>
<dbReference type="PANTHER" id="PTHR43279:SF1">
    <property type="entry name" value="CATECHOL-2,3-DIOXYGENASE"/>
    <property type="match status" value="1"/>
</dbReference>
<gene>
    <name evidence="3" type="ORF">GGR04_002287</name>
</gene>
<name>A0A7W6H3T5_9HYPH</name>
<protein>
    <submittedName>
        <fullName evidence="3">Catechol 2,3-dioxygenase</fullName>
        <ecNumber evidence="3">1.13.11.2</ecNumber>
    </submittedName>
</protein>
<dbReference type="GO" id="GO:0018577">
    <property type="term" value="F:catechol 2,3-dioxygenase activity"/>
    <property type="evidence" value="ECO:0007669"/>
    <property type="project" value="UniProtKB-EC"/>
</dbReference>
<dbReference type="Gene3D" id="3.10.180.10">
    <property type="entry name" value="2,3-Dihydroxybiphenyl 1,2-Dioxygenase, domain 1"/>
    <property type="match status" value="2"/>
</dbReference>
<comment type="caution">
    <text evidence="3">The sequence shown here is derived from an EMBL/GenBank/DDBJ whole genome shotgun (WGS) entry which is preliminary data.</text>
</comment>
<dbReference type="InterPro" id="IPR029068">
    <property type="entry name" value="Glyas_Bleomycin-R_OHBP_Dase"/>
</dbReference>
<keyword evidence="1" id="KW-0479">Metal-binding</keyword>
<organism evidence="3 4">
    <name type="scientific">Aureimonas pseudogalii</name>
    <dbReference type="NCBI Taxonomy" id="1744844"/>
    <lineage>
        <taxon>Bacteria</taxon>
        <taxon>Pseudomonadati</taxon>
        <taxon>Pseudomonadota</taxon>
        <taxon>Alphaproteobacteria</taxon>
        <taxon>Hyphomicrobiales</taxon>
        <taxon>Aurantimonadaceae</taxon>
        <taxon>Aureimonas</taxon>
    </lineage>
</organism>